<dbReference type="Pfam" id="PF00689">
    <property type="entry name" value="Cation_ATPase_C"/>
    <property type="match status" value="1"/>
</dbReference>
<dbReference type="InterPro" id="IPR004014">
    <property type="entry name" value="ATPase_P-typ_cation-transptr_N"/>
</dbReference>
<protein>
    <submittedName>
        <fullName evidence="12">Calcium-transporting ATPase</fullName>
    </submittedName>
</protein>
<keyword evidence="2" id="KW-1003">Cell membrane</keyword>
<dbReference type="SUPFAM" id="SSF56784">
    <property type="entry name" value="HAD-like"/>
    <property type="match status" value="1"/>
</dbReference>
<dbReference type="GO" id="GO:0016887">
    <property type="term" value="F:ATP hydrolysis activity"/>
    <property type="evidence" value="ECO:0007669"/>
    <property type="project" value="InterPro"/>
</dbReference>
<dbReference type="GO" id="GO:0005524">
    <property type="term" value="F:ATP binding"/>
    <property type="evidence" value="ECO:0007669"/>
    <property type="project" value="UniProtKB-KW"/>
</dbReference>
<dbReference type="GO" id="GO:0005886">
    <property type="term" value="C:plasma membrane"/>
    <property type="evidence" value="ECO:0007669"/>
    <property type="project" value="UniProtKB-SubCell"/>
</dbReference>
<dbReference type="GO" id="GO:0030007">
    <property type="term" value="P:intracellular potassium ion homeostasis"/>
    <property type="evidence" value="ECO:0007669"/>
    <property type="project" value="TreeGrafter"/>
</dbReference>
<evidence type="ECO:0000256" key="5">
    <source>
        <dbReference type="ARBA" id="ARBA00022840"/>
    </source>
</evidence>
<dbReference type="Pfam" id="PF00690">
    <property type="entry name" value="Cation_ATPase_N"/>
    <property type="match status" value="1"/>
</dbReference>
<evidence type="ECO:0000256" key="2">
    <source>
        <dbReference type="ARBA" id="ARBA00022475"/>
    </source>
</evidence>
<evidence type="ECO:0000313" key="13">
    <source>
        <dbReference type="Proteomes" id="UP000813385"/>
    </source>
</evidence>
<dbReference type="OrthoDB" id="158672at2759"/>
<dbReference type="SUPFAM" id="SSF81660">
    <property type="entry name" value="Metal cation-transporting ATPase, ATP-binding domain N"/>
    <property type="match status" value="1"/>
</dbReference>
<dbReference type="InterPro" id="IPR001757">
    <property type="entry name" value="P_typ_ATPase"/>
</dbReference>
<sequence>MDARPDRVKWHDDEEAATKPRPPPPAALRRNASVDSLAIRSVRSRRNSVDVAAALPVQYRTVSIDVEDYQKQQGLKKKTTAAATEVAELDWHTLSLDEVLRRLSTTPEHGLSSAQVHRRLAQHGRNVPSEPPTHRTRQVLGYFFKGFGPILLVASVLVFVAWRPLGDPPAPANLALAIVLLAVFFIQAAFNMWQDWSSSRVMASIKTMLPDHCLVIRDGRSVTLLAEQIVPGDVLTVKAGNKLPADVRFVAVSSDARFDRSILTGESVPLPAAVESSDNNYLETRAIGLQGTHCVSGTCTGVVVATGDRTIFGRIAKLTSEPKKGLTSLEREVLNFVLIICAIMIVMILAVVIVWAAWLRREHPGWINVSNLIISCVSVAVAFIPEGLPVAVTASMTISANMMRKNKILCKSLKTVESLGSVSVICSDKTGTLTQNKMTVLDCALGDRRMTATEARDAVIVDQNAGPGRLASAINQLRAAAGLCNAAHFDVTTMRLPIQERTVYGDATDQAILRFSESLGPVAELHRCWQTKFELAFNSKNKFMIRAMGMVHPDGKSLALPESTAAVFEPADILLTIKGAPEILLARASTYVDAHGCVQEMTATSRAAFETTKDQWSANGRRVLLLARKVVSRSSLPSEMSSAFEGAITEQAKTGLTLVGLVGIVDPPRPEIPGVVETLRGAGIRIFMVTGDFALTAQAIAVECGIITCPSSKVDTIAALSREAPPLKDASPKETSPDTTSPHAIVLSGPELITLTTAQWDQLATYREIVFARTTPEHKLRIVRELQSRGNAVGMTGDGVNDAPSLRAADVGIAVGSGSDVAIEAADMVLLDSFSSVVEALRFGRMMFDNLKKTTAYLLPAGSFSEFWPVIGNVMFGLPQILSSFLMIIICLFTDSVAAIALAYESPEADVLTRPPRVPGRDRLVDWRLVAQAYGLVGVLETLSSFAMAFWYLERRGIPFSSLWFSFSLTPDGIDKDYYQSCLNEASSIYFVNLVVMQWFNLLAVRTRHLSLFQQPPIFNRRTQNLYLFPAILFALVMAIFWLYVPEFQRVLGTAPVPVEYWFLPMTFGLGILGIDEARKFAVRRWPGGLLAKMAW</sequence>
<feature type="domain" description="Cation-transporting P-type ATPase N-terminal" evidence="11">
    <location>
        <begin position="90"/>
        <end position="163"/>
    </location>
</feature>
<dbReference type="Gene3D" id="1.20.1110.10">
    <property type="entry name" value="Calcium-transporting ATPase, transmembrane domain"/>
    <property type="match status" value="1"/>
</dbReference>
<dbReference type="SFLD" id="SFLDG00002">
    <property type="entry name" value="C1.7:_P-type_atpase_like"/>
    <property type="match status" value="1"/>
</dbReference>
<dbReference type="InterPro" id="IPR059000">
    <property type="entry name" value="ATPase_P-type_domA"/>
</dbReference>
<dbReference type="GO" id="GO:0036376">
    <property type="term" value="P:sodium ion export across plasma membrane"/>
    <property type="evidence" value="ECO:0007669"/>
    <property type="project" value="TreeGrafter"/>
</dbReference>
<dbReference type="PRINTS" id="PR00121">
    <property type="entry name" value="NAKATPASE"/>
</dbReference>
<accession>A0A8K0TLZ5</accession>
<keyword evidence="5" id="KW-0067">ATP-binding</keyword>
<dbReference type="InterPro" id="IPR008250">
    <property type="entry name" value="ATPase_P-typ_transduc_dom_A_sf"/>
</dbReference>
<dbReference type="InterPro" id="IPR036412">
    <property type="entry name" value="HAD-like_sf"/>
</dbReference>
<dbReference type="InterPro" id="IPR023298">
    <property type="entry name" value="ATPase_P-typ_TM_dom_sf"/>
</dbReference>
<dbReference type="SMART" id="SM00831">
    <property type="entry name" value="Cation_ATPase_N"/>
    <property type="match status" value="1"/>
</dbReference>
<dbReference type="SUPFAM" id="SSF81665">
    <property type="entry name" value="Calcium ATPase, transmembrane domain M"/>
    <property type="match status" value="1"/>
</dbReference>
<keyword evidence="4" id="KW-0547">Nucleotide-binding</keyword>
<dbReference type="PANTHER" id="PTHR43294">
    <property type="entry name" value="SODIUM/POTASSIUM-TRANSPORTING ATPASE SUBUNIT ALPHA"/>
    <property type="match status" value="1"/>
</dbReference>
<evidence type="ECO:0000313" key="12">
    <source>
        <dbReference type="EMBL" id="KAH7369321.1"/>
    </source>
</evidence>
<keyword evidence="7 10" id="KW-1133">Transmembrane helix</keyword>
<dbReference type="InterPro" id="IPR018303">
    <property type="entry name" value="ATPase_P-typ_P_site"/>
</dbReference>
<keyword evidence="8 10" id="KW-0472">Membrane</keyword>
<dbReference type="InterPro" id="IPR044492">
    <property type="entry name" value="P_typ_ATPase_HD_dom"/>
</dbReference>
<evidence type="ECO:0000256" key="9">
    <source>
        <dbReference type="SAM" id="MobiDB-lite"/>
    </source>
</evidence>
<evidence type="ECO:0000256" key="1">
    <source>
        <dbReference type="ARBA" id="ARBA00004651"/>
    </source>
</evidence>
<feature type="compositionally biased region" description="Basic and acidic residues" evidence="9">
    <location>
        <begin position="1"/>
        <end position="18"/>
    </location>
</feature>
<dbReference type="GO" id="GO:1990573">
    <property type="term" value="P:potassium ion import across plasma membrane"/>
    <property type="evidence" value="ECO:0007669"/>
    <property type="project" value="TreeGrafter"/>
</dbReference>
<dbReference type="InterPro" id="IPR023299">
    <property type="entry name" value="ATPase_P-typ_cyto_dom_N"/>
</dbReference>
<evidence type="ECO:0000256" key="3">
    <source>
        <dbReference type="ARBA" id="ARBA00022692"/>
    </source>
</evidence>
<feature type="transmembrane region" description="Helical" evidence="10">
    <location>
        <begin position="333"/>
        <end position="358"/>
    </location>
</feature>
<feature type="transmembrane region" description="Helical" evidence="10">
    <location>
        <begin position="988"/>
        <end position="1005"/>
    </location>
</feature>
<dbReference type="AlphaFoldDB" id="A0A8K0TLZ5"/>
<feature type="transmembrane region" description="Helical" evidence="10">
    <location>
        <begin position="370"/>
        <end position="398"/>
    </location>
</feature>
<dbReference type="Gene3D" id="3.40.50.1000">
    <property type="entry name" value="HAD superfamily/HAD-like"/>
    <property type="match status" value="1"/>
</dbReference>
<dbReference type="Proteomes" id="UP000813385">
    <property type="component" value="Unassembled WGS sequence"/>
</dbReference>
<comment type="caution">
    <text evidence="12">The sequence shown here is derived from an EMBL/GenBank/DDBJ whole genome shotgun (WGS) entry which is preliminary data.</text>
</comment>
<feature type="transmembrane region" description="Helical" evidence="10">
    <location>
        <begin position="855"/>
        <end position="876"/>
    </location>
</feature>
<reference evidence="12" key="1">
    <citation type="journal article" date="2021" name="Nat. Commun.">
        <title>Genetic determinants of endophytism in the Arabidopsis root mycobiome.</title>
        <authorList>
            <person name="Mesny F."/>
            <person name="Miyauchi S."/>
            <person name="Thiergart T."/>
            <person name="Pickel B."/>
            <person name="Atanasova L."/>
            <person name="Karlsson M."/>
            <person name="Huettel B."/>
            <person name="Barry K.W."/>
            <person name="Haridas S."/>
            <person name="Chen C."/>
            <person name="Bauer D."/>
            <person name="Andreopoulos W."/>
            <person name="Pangilinan J."/>
            <person name="LaButti K."/>
            <person name="Riley R."/>
            <person name="Lipzen A."/>
            <person name="Clum A."/>
            <person name="Drula E."/>
            <person name="Henrissat B."/>
            <person name="Kohler A."/>
            <person name="Grigoriev I.V."/>
            <person name="Martin F.M."/>
            <person name="Hacquard S."/>
        </authorList>
    </citation>
    <scope>NUCLEOTIDE SEQUENCE</scope>
    <source>
        <strain evidence="12">MPI-CAGE-AT-0016</strain>
    </source>
</reference>
<feature type="transmembrane region" description="Helical" evidence="10">
    <location>
        <begin position="142"/>
        <end position="162"/>
    </location>
</feature>
<dbReference type="FunFam" id="3.40.50.1000:FF:000001">
    <property type="entry name" value="Phospholipid-transporting ATPase IC"/>
    <property type="match status" value="1"/>
</dbReference>
<feature type="transmembrane region" description="Helical" evidence="10">
    <location>
        <begin position="882"/>
        <end position="904"/>
    </location>
</feature>
<dbReference type="SFLD" id="SFLDF00027">
    <property type="entry name" value="p-type_atpase"/>
    <property type="match status" value="1"/>
</dbReference>
<name>A0A8K0TLZ5_9PEZI</name>
<dbReference type="Gene3D" id="2.70.150.10">
    <property type="entry name" value="Calcium-transporting ATPase, cytoplasmic transduction domain A"/>
    <property type="match status" value="1"/>
</dbReference>
<dbReference type="GO" id="GO:0005391">
    <property type="term" value="F:P-type sodium:potassium-exchanging transporter activity"/>
    <property type="evidence" value="ECO:0007669"/>
    <property type="project" value="TreeGrafter"/>
</dbReference>
<feature type="region of interest" description="Disordered" evidence="9">
    <location>
        <begin position="1"/>
        <end position="29"/>
    </location>
</feature>
<keyword evidence="13" id="KW-1185">Reference proteome</keyword>
<dbReference type="PRINTS" id="PR00119">
    <property type="entry name" value="CATATPASE"/>
</dbReference>
<feature type="transmembrane region" description="Helical" evidence="10">
    <location>
        <begin position="1026"/>
        <end position="1045"/>
    </location>
</feature>
<dbReference type="Pfam" id="PF00122">
    <property type="entry name" value="E1-E2_ATPase"/>
    <property type="match status" value="1"/>
</dbReference>
<dbReference type="GO" id="GO:1902600">
    <property type="term" value="P:proton transmembrane transport"/>
    <property type="evidence" value="ECO:0007669"/>
    <property type="project" value="TreeGrafter"/>
</dbReference>
<dbReference type="InterPro" id="IPR023214">
    <property type="entry name" value="HAD_sf"/>
</dbReference>
<dbReference type="FunFam" id="3.40.1110.10:FF:000114">
    <property type="entry name" value="H /K ATPase alpha subunit, putative"/>
    <property type="match status" value="1"/>
</dbReference>
<comment type="subcellular location">
    <subcellularLocation>
        <location evidence="1">Cell membrane</location>
        <topology evidence="1">Multi-pass membrane protein</topology>
    </subcellularLocation>
</comment>
<evidence type="ECO:0000256" key="7">
    <source>
        <dbReference type="ARBA" id="ARBA00022989"/>
    </source>
</evidence>
<feature type="transmembrane region" description="Helical" evidence="10">
    <location>
        <begin position="1057"/>
        <end position="1075"/>
    </location>
</feature>
<dbReference type="SUPFAM" id="SSF81653">
    <property type="entry name" value="Calcium ATPase, transduction domain A"/>
    <property type="match status" value="1"/>
</dbReference>
<dbReference type="GO" id="GO:0006883">
    <property type="term" value="P:intracellular sodium ion homeostasis"/>
    <property type="evidence" value="ECO:0007669"/>
    <property type="project" value="TreeGrafter"/>
</dbReference>
<evidence type="ECO:0000256" key="8">
    <source>
        <dbReference type="ARBA" id="ARBA00023136"/>
    </source>
</evidence>
<organism evidence="12 13">
    <name type="scientific">Plectosphaerella cucumerina</name>
    <dbReference type="NCBI Taxonomy" id="40658"/>
    <lineage>
        <taxon>Eukaryota</taxon>
        <taxon>Fungi</taxon>
        <taxon>Dikarya</taxon>
        <taxon>Ascomycota</taxon>
        <taxon>Pezizomycotina</taxon>
        <taxon>Sordariomycetes</taxon>
        <taxon>Hypocreomycetidae</taxon>
        <taxon>Glomerellales</taxon>
        <taxon>Plectosphaerellaceae</taxon>
        <taxon>Plectosphaerella</taxon>
    </lineage>
</organism>
<dbReference type="PANTHER" id="PTHR43294:SF21">
    <property type="entry name" value="CATION TRANSPORTING ATPASE"/>
    <property type="match status" value="1"/>
</dbReference>
<dbReference type="Gene3D" id="3.40.1110.10">
    <property type="entry name" value="Calcium-transporting ATPase, cytoplasmic domain N"/>
    <property type="match status" value="1"/>
</dbReference>
<evidence type="ECO:0000256" key="6">
    <source>
        <dbReference type="ARBA" id="ARBA00022967"/>
    </source>
</evidence>
<evidence type="ECO:0000256" key="10">
    <source>
        <dbReference type="SAM" id="Phobius"/>
    </source>
</evidence>
<dbReference type="InterPro" id="IPR050510">
    <property type="entry name" value="Cation_transp_ATPase_P-type"/>
</dbReference>
<evidence type="ECO:0000256" key="4">
    <source>
        <dbReference type="ARBA" id="ARBA00022741"/>
    </source>
</evidence>
<dbReference type="NCBIfam" id="TIGR01494">
    <property type="entry name" value="ATPase_P-type"/>
    <property type="match status" value="2"/>
</dbReference>
<gene>
    <name evidence="12" type="ORF">B0T11DRAFT_254502</name>
</gene>
<evidence type="ECO:0000259" key="11">
    <source>
        <dbReference type="SMART" id="SM00831"/>
    </source>
</evidence>
<feature type="transmembrane region" description="Helical" evidence="10">
    <location>
        <begin position="925"/>
        <end position="953"/>
    </location>
</feature>
<dbReference type="PROSITE" id="PS00154">
    <property type="entry name" value="ATPASE_E1_E2"/>
    <property type="match status" value="1"/>
</dbReference>
<keyword evidence="6" id="KW-1278">Translocase</keyword>
<dbReference type="SFLD" id="SFLDS00003">
    <property type="entry name" value="Haloacid_Dehalogenase"/>
    <property type="match status" value="1"/>
</dbReference>
<dbReference type="Pfam" id="PF13246">
    <property type="entry name" value="Cation_ATPase"/>
    <property type="match status" value="1"/>
</dbReference>
<feature type="transmembrane region" description="Helical" evidence="10">
    <location>
        <begin position="174"/>
        <end position="193"/>
    </location>
</feature>
<dbReference type="EMBL" id="JAGPXD010000002">
    <property type="protein sequence ID" value="KAH7369321.1"/>
    <property type="molecule type" value="Genomic_DNA"/>
</dbReference>
<proteinExistence type="predicted"/>
<dbReference type="InterPro" id="IPR006068">
    <property type="entry name" value="ATPase_P-typ_cation-transptr_C"/>
</dbReference>
<keyword evidence="3 10" id="KW-0812">Transmembrane</keyword>